<reference evidence="2" key="1">
    <citation type="submission" date="2023-06" db="EMBL/GenBank/DDBJ databases">
        <authorList>
            <person name="Kurt Z."/>
        </authorList>
    </citation>
    <scope>NUCLEOTIDE SEQUENCE</scope>
</reference>
<dbReference type="SUPFAM" id="SSF52047">
    <property type="entry name" value="RNI-like"/>
    <property type="match status" value="2"/>
</dbReference>
<evidence type="ECO:0000313" key="4">
    <source>
        <dbReference type="Proteomes" id="UP001642409"/>
    </source>
</evidence>
<comment type="caution">
    <text evidence="2">The sequence shown here is derived from an EMBL/GenBank/DDBJ whole genome shotgun (WGS) entry which is preliminary data.</text>
</comment>
<protein>
    <submittedName>
        <fullName evidence="2">Uncharacterized protein</fullName>
    </submittedName>
</protein>
<accession>A0AA86NBM7</accession>
<dbReference type="PANTHER" id="PTHR24111:SF0">
    <property type="entry name" value="LEUCINE-RICH REPEAT-CONTAINING PROTEIN"/>
    <property type="match status" value="1"/>
</dbReference>
<reference evidence="3 4" key="2">
    <citation type="submission" date="2024-07" db="EMBL/GenBank/DDBJ databases">
        <authorList>
            <person name="Akdeniz Z."/>
        </authorList>
    </citation>
    <scope>NUCLEOTIDE SEQUENCE [LARGE SCALE GENOMIC DNA]</scope>
</reference>
<evidence type="ECO:0000313" key="2">
    <source>
        <dbReference type="EMBL" id="CAI9916049.1"/>
    </source>
</evidence>
<dbReference type="EMBL" id="CATOUU010000089">
    <property type="protein sequence ID" value="CAI9916049.1"/>
    <property type="molecule type" value="Genomic_DNA"/>
</dbReference>
<organism evidence="2">
    <name type="scientific">Hexamita inflata</name>
    <dbReference type="NCBI Taxonomy" id="28002"/>
    <lineage>
        <taxon>Eukaryota</taxon>
        <taxon>Metamonada</taxon>
        <taxon>Diplomonadida</taxon>
        <taxon>Hexamitidae</taxon>
        <taxon>Hexamitinae</taxon>
        <taxon>Hexamita</taxon>
    </lineage>
</organism>
<dbReference type="InterPro" id="IPR032675">
    <property type="entry name" value="LRR_dom_sf"/>
</dbReference>
<dbReference type="EMBL" id="CAXDID020000381">
    <property type="protein sequence ID" value="CAL6084730.1"/>
    <property type="molecule type" value="Genomic_DNA"/>
</dbReference>
<dbReference type="SMART" id="SM00368">
    <property type="entry name" value="LRR_RI"/>
    <property type="match status" value="4"/>
</dbReference>
<evidence type="ECO:0000313" key="3">
    <source>
        <dbReference type="EMBL" id="CAL6084730.1"/>
    </source>
</evidence>
<name>A0AA86NBM7_9EUKA</name>
<keyword evidence="4" id="KW-1185">Reference proteome</keyword>
<dbReference type="Proteomes" id="UP001642409">
    <property type="component" value="Unassembled WGS sequence"/>
</dbReference>
<gene>
    <name evidence="2" type="ORF">HINF_LOCUS3694</name>
    <name evidence="3" type="ORF">HINF_LOCUS62345</name>
</gene>
<dbReference type="PANTHER" id="PTHR24111">
    <property type="entry name" value="LEUCINE-RICH REPEAT-CONTAINING PROTEIN 34"/>
    <property type="match status" value="1"/>
</dbReference>
<dbReference type="Gene3D" id="3.80.10.10">
    <property type="entry name" value="Ribonuclease Inhibitor"/>
    <property type="match status" value="3"/>
</dbReference>
<keyword evidence="1" id="KW-0677">Repeat</keyword>
<dbReference type="AlphaFoldDB" id="A0AA86NBM7"/>
<dbReference type="InterPro" id="IPR052201">
    <property type="entry name" value="LRR-containing_regulator"/>
</dbReference>
<proteinExistence type="predicted"/>
<sequence length="491" mass="56077">MSQTDVLHYAQQHKLPEPLLEFIKSTSVHLCLFGGQHSMFNNRVTDEMLVDICAVLKQIDIQQITLDLGCNKLTDACITTLEDLFRSKQICGLSLRGNYLTEKCGPQLAQLIKSSKLQYLSLAENKLDNSTEVIVKSILDAPALHYGVISQESQPQGTLQYLDLKQTGITERAIIHLADYLKSRFCGLRELQLGHSALPTTAFERLNRGIKFNTSLEALTIKCCEHFEDDHAVQLIKNLIAIVPTEDSFIYQSDNQLAQERIDQMIKLQQWNSQKPDMPKPLNKGQAVTPLQYLDISSNLLCFDYALELKQHFQKDECCLKTLILDGTNLKNQGANALAEGLLKYTVKLNEEEEEHDLFGCFDTDEGYDQHYKNITMWNMVGDKRNKICLSLRRTQIGGQGLCALAVLCKLNKEVQYLALEGNTLNVEYGETSNEKTVWHPQLEWETTFEVRNQTGRLITDFGLERSELERGRLLFYRKYQHVLKAMNIFE</sequence>
<evidence type="ECO:0000256" key="1">
    <source>
        <dbReference type="ARBA" id="ARBA00022737"/>
    </source>
</evidence>